<feature type="domain" description="Isoamylase 1-3-like C-terminal" evidence="9">
    <location>
        <begin position="1802"/>
        <end position="1878"/>
    </location>
</feature>
<dbReference type="InterPro" id="IPR014756">
    <property type="entry name" value="Ig_E-set"/>
</dbReference>
<dbReference type="Pfam" id="PF13578">
    <property type="entry name" value="Methyltransf_24"/>
    <property type="match status" value="1"/>
</dbReference>
<evidence type="ECO:0000256" key="6">
    <source>
        <dbReference type="SAM" id="Coils"/>
    </source>
</evidence>
<dbReference type="SUPFAM" id="SSF51445">
    <property type="entry name" value="(Trans)glycosidases"/>
    <property type="match status" value="1"/>
</dbReference>
<proteinExistence type="inferred from homology"/>
<feature type="coiled-coil region" evidence="6">
    <location>
        <begin position="204"/>
        <end position="308"/>
    </location>
</feature>
<feature type="transmembrane region" description="Helical" evidence="8">
    <location>
        <begin position="780"/>
        <end position="805"/>
    </location>
</feature>
<dbReference type="InterPro" id="IPR048650">
    <property type="entry name" value="ISOA1-3-like_C"/>
</dbReference>
<feature type="coiled-coil region" evidence="6">
    <location>
        <begin position="97"/>
        <end position="124"/>
    </location>
</feature>
<feature type="transmembrane region" description="Helical" evidence="8">
    <location>
        <begin position="845"/>
        <end position="867"/>
    </location>
</feature>
<gene>
    <name evidence="10" type="ORF">WJX75_001581</name>
</gene>
<comment type="caution">
    <text evidence="10">The sequence shown here is derived from an EMBL/GenBank/DDBJ whole genome shotgun (WGS) entry which is preliminary data.</text>
</comment>
<dbReference type="Gene3D" id="2.60.40.1180">
    <property type="entry name" value="Golgi alpha-mannosidase II"/>
    <property type="match status" value="1"/>
</dbReference>
<feature type="coiled-coil region" evidence="6">
    <location>
        <begin position="332"/>
        <end position="408"/>
    </location>
</feature>
<keyword evidence="8" id="KW-1133">Transmembrane helix</keyword>
<dbReference type="PANTHER" id="PTHR43002">
    <property type="entry name" value="GLYCOGEN DEBRANCHING ENZYME"/>
    <property type="match status" value="1"/>
</dbReference>
<dbReference type="InterPro" id="IPR002935">
    <property type="entry name" value="SAM_O-MeTrfase"/>
</dbReference>
<dbReference type="SUPFAM" id="SSF51011">
    <property type="entry name" value="Glycosyl hydrolase domain"/>
    <property type="match status" value="1"/>
</dbReference>
<dbReference type="InterPro" id="IPR013780">
    <property type="entry name" value="Glyco_hydro_b"/>
</dbReference>
<dbReference type="InterPro" id="IPR013783">
    <property type="entry name" value="Ig-like_fold"/>
</dbReference>
<feature type="coiled-coil region" evidence="6">
    <location>
        <begin position="150"/>
        <end position="177"/>
    </location>
</feature>
<evidence type="ECO:0000259" key="9">
    <source>
        <dbReference type="Pfam" id="PF21156"/>
    </source>
</evidence>
<comment type="similarity">
    <text evidence="1">Belongs to the glycosyl hydrolase 13 family.</text>
</comment>
<evidence type="ECO:0000256" key="8">
    <source>
        <dbReference type="SAM" id="Phobius"/>
    </source>
</evidence>
<evidence type="ECO:0000256" key="3">
    <source>
        <dbReference type="ARBA" id="ARBA00022679"/>
    </source>
</evidence>
<keyword evidence="8" id="KW-0472">Membrane</keyword>
<evidence type="ECO:0000256" key="5">
    <source>
        <dbReference type="ARBA" id="ARBA00023453"/>
    </source>
</evidence>
<dbReference type="EMBL" id="JALJOT010000007">
    <property type="protein sequence ID" value="KAK9908697.1"/>
    <property type="molecule type" value="Genomic_DNA"/>
</dbReference>
<protein>
    <recommendedName>
        <fullName evidence="9">Isoamylase 1-3-like C-terminal domain-containing protein</fullName>
    </recommendedName>
</protein>
<evidence type="ECO:0000256" key="4">
    <source>
        <dbReference type="ARBA" id="ARBA00022691"/>
    </source>
</evidence>
<evidence type="ECO:0000256" key="2">
    <source>
        <dbReference type="ARBA" id="ARBA00022603"/>
    </source>
</evidence>
<dbReference type="Proteomes" id="UP001491310">
    <property type="component" value="Unassembled WGS sequence"/>
</dbReference>
<dbReference type="Gene3D" id="3.20.20.80">
    <property type="entry name" value="Glycosidases"/>
    <property type="match status" value="1"/>
</dbReference>
<dbReference type="Pfam" id="PF21156">
    <property type="entry name" value="ISOA1-3_C"/>
    <property type="match status" value="1"/>
</dbReference>
<keyword evidence="8" id="KW-0812">Transmembrane</keyword>
<keyword evidence="11" id="KW-1185">Reference proteome</keyword>
<dbReference type="SUPFAM" id="SSF53335">
    <property type="entry name" value="S-adenosyl-L-methionine-dependent methyltransferases"/>
    <property type="match status" value="1"/>
</dbReference>
<evidence type="ECO:0000256" key="1">
    <source>
        <dbReference type="ARBA" id="ARBA00008061"/>
    </source>
</evidence>
<name>A0ABR2YP23_9CHLO</name>
<dbReference type="Gene3D" id="3.40.50.150">
    <property type="entry name" value="Vaccinia Virus protein VP39"/>
    <property type="match status" value="1"/>
</dbReference>
<organism evidence="10 11">
    <name type="scientific">Coccomyxa subellipsoidea</name>
    <dbReference type="NCBI Taxonomy" id="248742"/>
    <lineage>
        <taxon>Eukaryota</taxon>
        <taxon>Viridiplantae</taxon>
        <taxon>Chlorophyta</taxon>
        <taxon>core chlorophytes</taxon>
        <taxon>Trebouxiophyceae</taxon>
        <taxon>Trebouxiophyceae incertae sedis</taxon>
        <taxon>Coccomyxaceae</taxon>
        <taxon>Coccomyxa</taxon>
    </lineage>
</organism>
<reference evidence="10 11" key="1">
    <citation type="journal article" date="2024" name="Nat. Commun.">
        <title>Phylogenomics reveals the evolutionary origins of lichenization in chlorophyte algae.</title>
        <authorList>
            <person name="Puginier C."/>
            <person name="Libourel C."/>
            <person name="Otte J."/>
            <person name="Skaloud P."/>
            <person name="Haon M."/>
            <person name="Grisel S."/>
            <person name="Petersen M."/>
            <person name="Berrin J.G."/>
            <person name="Delaux P.M."/>
            <person name="Dal Grande F."/>
            <person name="Keller J."/>
        </authorList>
    </citation>
    <scope>NUCLEOTIDE SEQUENCE [LARGE SCALE GENOMIC DNA]</scope>
    <source>
        <strain evidence="10 11">SAG 216-7</strain>
    </source>
</reference>
<accession>A0ABR2YP23</accession>
<evidence type="ECO:0000313" key="10">
    <source>
        <dbReference type="EMBL" id="KAK9908697.1"/>
    </source>
</evidence>
<sequence>MEYAPLRKSRNMALKSVPEVDTPVTDIAGRISPRNSRAQEEEGSAANLPTTHLQNSVTPVETHSSASTRRSSVEISFTRPPVHISTLKELAAASPQKHTLEQQLAGLQRDLKAKQAEVDAGRADLEHRQQLLRFAAGAARREVLELRAYKEKADAALALAEKRIQELTQDLNAVAAKMEIAAGKVDEEFKEEQQPAPAEAGEQLEELKAQLEAEAGVKEQLLEHVHHLETQVAAKEELCSNLEAEVLAVGAAAAKAQERVRVLEPEVSALAAQAEQAGLELAEAAKEKAALEEQCAQLRLQAQTSLEAPALGDSHTPSAPDPALLAQRTSELHAAERRSQDAAAEVQTLLAAVARHREENEELRGSLAEVEKQVDGERGAHAALWEKLQQANEKLSASSTEAVAKENEFERRLGLSDYRRQCTEAQLREALANLKGVQVLGLASTLAATGKAAEAQASRKGLQLAVGSLAEQMLAVEEDLRLNEMSASSCSSISFIKGMPDRMKGALEVLSAPCHPQLQRLPSAAVAARRWLHGQISPPRQQLPPHLRAPWLPALSPGPLLLPGGQDDMGPTPRLHHRQDAQTEAVLASSENPMLLLETPQGPSGRQRGWSMTLGELSALPRHAVSCPATPQDRERFGDKPHTREAAFPLTCARPGQAKGDTWRGARARLFHRAAALADSLEHLRLQTSSDASTGTAAVASAAPDLSSRPPRLQKLAQAAVSCAPTATLAEAVSATEEASCTAVPEVAAASDLVRVSLSSAPQKPNGKGKEKKHARFRQIAGSLVALPLLALAVVASPGIGHWFAQSDRDNEDKSEQNKVRRYLEDELRDPSNFVEYLLPRPLRLLLTGFGSASCLVATIISATRLLSDYKYQTGDGDASTVIINLLGCITFGALFFLDRQAANNRLVQREKVIKAQLAIGDREIFTNEEGERVSRLKEVNSDWIIRRLERWGRKDALPFIGPKKGALLQQLVRKKRPRLAVEVGTLCGYSALLIAQAMSPDAQLISLECDWKWALVAKHFVYQATTGDRSSKSAEERVAKVDVWWADALKALPSRFGDKDRIDLLFLDGLPSQYLACLKAAEPHLAPGALVVADNAGIFGQGGLKDYLQYTPVQAQVATAVQQRKQLTGEKYLLYGSQGSKVSTTVEKGSDAYSVRILVSDGPDSAGDLSICWGTYRTSPAKWFIPETIKAPAGSSKDASSGGMISKPKKAGDGLWELVIDVPAKLAPLFIAFHLQGQGQPELSRSGHKFAVPVGTTAGRLEPLGASLASVEGQTSSVNFVVRSRGAYSLSLILARKQPDGSNKPSGCLEIALDPVVNRSGDLWHVCVQGLKDLSTLCWAWRADADMAWEGGGRFYPGQLMFDPYAAALASVQLAEGVNVVPPKKAAGLPSNPPATMGCLIPLVETVDFGNSHRPDIPLERSLVLEIDVVSFTSSSPAQDEVPLSHQHKFLGLLDRLQTIRATGATAVLLAPVTASAAGDGQLGRAPISYFAPDPAFAVASDAGAAARELRQVISGLHDAGLEVILQVEYCFTGEGSDSAPAPLSLRGLDAGVYYRAGSLLNCGHAAVRSLVLDSLRHWALHYDVDGFCFVNAETMAQDRNGAVLDNPPLPEEICEDPVLSALKLVAWSGDDSLLPRAGERGFPHWATWMQRNTRFSCDAAAFISGVPAAASGFATRLTGSADLFAARWDGGLPGGLAAGRRPVFGLNGTNYLGKGTLWDQVASTVPEDAQPPAPGRLSQHETLAKTLLLLTLVSQGVPTFPQDVLEDERLTRALTALHQVRRAFAGQLLPPEFETPRELNWHGASAGSTPDWDGTRHTHDMLYLAYSVFDPKAAAVYVGFNPHHYSIMVSLPEGLPGATWMRIVDTSFPAPDDVLLGAGAGAALLDSHYEVPGKAAVVFAAEPVPVSVGAIR</sequence>
<feature type="transmembrane region" description="Helical" evidence="8">
    <location>
        <begin position="980"/>
        <end position="999"/>
    </location>
</feature>
<keyword evidence="4" id="KW-0949">S-adenosyl-L-methionine</keyword>
<feature type="region of interest" description="Disordered" evidence="7">
    <location>
        <begin position="1"/>
        <end position="74"/>
    </location>
</feature>
<dbReference type="InterPro" id="IPR029063">
    <property type="entry name" value="SAM-dependent_MTases_sf"/>
</dbReference>
<dbReference type="InterPro" id="IPR017853">
    <property type="entry name" value="GH"/>
</dbReference>
<comment type="similarity">
    <text evidence="5">Belongs to the class I-like SAM-binding methyltransferase superfamily. Cation-dependent O-methyltransferase family.</text>
</comment>
<feature type="compositionally biased region" description="Polar residues" evidence="7">
    <location>
        <begin position="47"/>
        <end position="74"/>
    </location>
</feature>
<feature type="transmembrane region" description="Helical" evidence="8">
    <location>
        <begin position="879"/>
        <end position="898"/>
    </location>
</feature>
<dbReference type="Gene3D" id="2.60.40.10">
    <property type="entry name" value="Immunoglobulins"/>
    <property type="match status" value="1"/>
</dbReference>
<dbReference type="PROSITE" id="PS51682">
    <property type="entry name" value="SAM_OMT_I"/>
    <property type="match status" value="1"/>
</dbReference>
<dbReference type="SUPFAM" id="SSF81296">
    <property type="entry name" value="E set domains"/>
    <property type="match status" value="1"/>
</dbReference>
<keyword evidence="3" id="KW-0808">Transferase</keyword>
<keyword evidence="2" id="KW-0489">Methyltransferase</keyword>
<evidence type="ECO:0000256" key="7">
    <source>
        <dbReference type="SAM" id="MobiDB-lite"/>
    </source>
</evidence>
<evidence type="ECO:0000313" key="11">
    <source>
        <dbReference type="Proteomes" id="UP001491310"/>
    </source>
</evidence>
<keyword evidence="6" id="KW-0175">Coiled coil</keyword>